<evidence type="ECO:0008006" key="2">
    <source>
        <dbReference type="Google" id="ProtNLM"/>
    </source>
</evidence>
<dbReference type="HOGENOM" id="CLU_153045_2_0_10"/>
<gene>
    <name evidence="1" type="ordered locus">Cag_1181</name>
</gene>
<name>Q3ARD2_CHLCH</name>
<dbReference type="STRING" id="340177.Cag_1181"/>
<dbReference type="AlphaFoldDB" id="Q3ARD2"/>
<dbReference type="Gene3D" id="3.30.2020.10">
    <property type="entry name" value="NE0471-like N-terminal domain"/>
    <property type="match status" value="1"/>
</dbReference>
<organism evidence="1">
    <name type="scientific">Chlorobium chlorochromatii (strain CaD3)</name>
    <dbReference type="NCBI Taxonomy" id="340177"/>
    <lineage>
        <taxon>Bacteria</taxon>
        <taxon>Pseudomonadati</taxon>
        <taxon>Chlorobiota</taxon>
        <taxon>Chlorobiia</taxon>
        <taxon>Chlorobiales</taxon>
        <taxon>Chlorobiaceae</taxon>
        <taxon>Chlorobium/Pelodictyon group</taxon>
        <taxon>Chlorobium</taxon>
    </lineage>
</organism>
<dbReference type="EMBL" id="CP000108">
    <property type="protein sequence ID" value="ABB28443.1"/>
    <property type="molecule type" value="Genomic_DNA"/>
</dbReference>
<dbReference type="eggNOG" id="ENOG50331XR">
    <property type="taxonomic scope" value="Bacteria"/>
</dbReference>
<dbReference type="InterPro" id="IPR018841">
    <property type="entry name" value="DUF2442"/>
</dbReference>
<dbReference type="SUPFAM" id="SSF143880">
    <property type="entry name" value="NE0471 N-terminal domain-like"/>
    <property type="match status" value="1"/>
</dbReference>
<protein>
    <recommendedName>
        <fullName evidence="2">DUF2442 domain-containing protein</fullName>
    </recommendedName>
</protein>
<evidence type="ECO:0000313" key="1">
    <source>
        <dbReference type="EMBL" id="ABB28443.1"/>
    </source>
</evidence>
<dbReference type="KEGG" id="cch:Cag_1181"/>
<accession>Q3ARD2</accession>
<proteinExistence type="predicted"/>
<dbReference type="InterPro" id="IPR036782">
    <property type="entry name" value="NE0471-like_N"/>
</dbReference>
<sequence length="85" mass="9614">MQPFEHIPKIIAVKALDAQHLMVTFEGNIIKRYDCTTLLAMQEFKLLKTYAFFKAAQVDAGGYGIAWNDGMDVSGYELWKNGVLQ</sequence>
<dbReference type="Pfam" id="PF10387">
    <property type="entry name" value="DUF2442"/>
    <property type="match status" value="1"/>
</dbReference>
<reference evidence="1" key="1">
    <citation type="submission" date="2005-08" db="EMBL/GenBank/DDBJ databases">
        <title>Complete sequence of Chlorobium chlorochromatii CaD3.</title>
        <authorList>
            <person name="Copeland A."/>
            <person name="Lucas S."/>
            <person name="Lapidus A."/>
            <person name="Barry K."/>
            <person name="Detter J.C."/>
            <person name="Glavina T."/>
            <person name="Hammon N."/>
            <person name="Israni S."/>
            <person name="Pitluck S."/>
            <person name="Bryant D."/>
            <person name="Schmutz J."/>
            <person name="Larimer F."/>
            <person name="Land M."/>
            <person name="Kyrpides N."/>
            <person name="Ivanova N."/>
            <person name="Richardson P."/>
        </authorList>
    </citation>
    <scope>NUCLEOTIDE SEQUENCE [LARGE SCALE GENOMIC DNA]</scope>
    <source>
        <strain evidence="1">CaD3</strain>
    </source>
</reference>